<proteinExistence type="predicted"/>
<reference evidence="1 2" key="1">
    <citation type="submission" date="2023-01" db="EMBL/GenBank/DDBJ databases">
        <title>Analysis of 21 Apiospora genomes using comparative genomics revels a genus with tremendous synthesis potential of carbohydrate active enzymes and secondary metabolites.</title>
        <authorList>
            <person name="Sorensen T."/>
        </authorList>
    </citation>
    <scope>NUCLEOTIDE SEQUENCE [LARGE SCALE GENOMIC DNA]</scope>
    <source>
        <strain evidence="1 2">CBS 114990</strain>
    </source>
</reference>
<gene>
    <name evidence="1" type="ORF">PG997_011598</name>
</gene>
<comment type="caution">
    <text evidence="1">The sequence shown here is derived from an EMBL/GenBank/DDBJ whole genome shotgun (WGS) entry which is preliminary data.</text>
</comment>
<dbReference type="RefSeq" id="XP_066665203.1">
    <property type="nucleotide sequence ID" value="XM_066815913.1"/>
</dbReference>
<dbReference type="GeneID" id="92048973"/>
<keyword evidence="2" id="KW-1185">Reference proteome</keyword>
<accession>A0ABR1VJH5</accession>
<protein>
    <submittedName>
        <fullName evidence="1">Uncharacterized protein</fullName>
    </submittedName>
</protein>
<dbReference type="Proteomes" id="UP001433268">
    <property type="component" value="Unassembled WGS sequence"/>
</dbReference>
<organism evidence="1 2">
    <name type="scientific">Apiospora hydei</name>
    <dbReference type="NCBI Taxonomy" id="1337664"/>
    <lineage>
        <taxon>Eukaryota</taxon>
        <taxon>Fungi</taxon>
        <taxon>Dikarya</taxon>
        <taxon>Ascomycota</taxon>
        <taxon>Pezizomycotina</taxon>
        <taxon>Sordariomycetes</taxon>
        <taxon>Xylariomycetidae</taxon>
        <taxon>Amphisphaeriales</taxon>
        <taxon>Apiosporaceae</taxon>
        <taxon>Apiospora</taxon>
    </lineage>
</organism>
<evidence type="ECO:0000313" key="1">
    <source>
        <dbReference type="EMBL" id="KAK8071395.1"/>
    </source>
</evidence>
<sequence>MPEVLGAARAISRYWILAPGLSVAPVLPCILEHSGVGWRAVMSPAMGYDGRLLEIAVGLQGITAFAR</sequence>
<name>A0ABR1VJH5_9PEZI</name>
<dbReference type="EMBL" id="JAQQWN010000008">
    <property type="protein sequence ID" value="KAK8071395.1"/>
    <property type="molecule type" value="Genomic_DNA"/>
</dbReference>
<evidence type="ECO:0000313" key="2">
    <source>
        <dbReference type="Proteomes" id="UP001433268"/>
    </source>
</evidence>